<sequence>MPNRVFLEPSGIKPCYEESDGDNIPILEKVKNLQIKFLKKTPEFSVVEIAGLDVSFANALRRILISEVPTLAVETVQIYQNTGVVQDELLAHRLGLIPFSIDPDLFNFKSSSKKNHCFADCEEINDKNSVCFKLKVKYNKFDQSEYLSIYSNDLKWVPLSNNQEIMFKDNPPKPVYGDILITKLGPGQEIDLNMYLEKGIGKVHSKWSPVSTAVYKFMPKIVFNLVDILLEFSADHKLTASEKKNLPKICPMNVFSYSKGEVNIENPLNCTSCRRCLELYPKKIIISKLTNHIICTFQYFNHFSVSIESSGSVTSYDLLLVSSITVLVQADR</sequence>
<evidence type="ECO:0000256" key="1">
    <source>
        <dbReference type="ARBA" id="ARBA00022478"/>
    </source>
</evidence>
<reference evidence="5" key="1">
    <citation type="submission" date="2018-07" db="EMBL/GenBank/DDBJ databases">
        <authorList>
            <person name="Quirk P.G."/>
            <person name="Krulwich T.A."/>
        </authorList>
    </citation>
    <scope>NUCLEOTIDE SEQUENCE</scope>
    <source>
        <strain evidence="5">Anand</strain>
    </source>
</reference>
<dbReference type="Gene3D" id="3.30.1360.10">
    <property type="entry name" value="RNA polymerase, RBP11-like subunit"/>
    <property type="match status" value="1"/>
</dbReference>
<dbReference type="Pfam" id="PF01000">
    <property type="entry name" value="RNA_pol_A_bac"/>
    <property type="match status" value="1"/>
</dbReference>
<evidence type="ECO:0000313" key="6">
    <source>
        <dbReference type="EMBL" id="SVP91218.1"/>
    </source>
</evidence>
<dbReference type="SMART" id="SM00662">
    <property type="entry name" value="RPOLD"/>
    <property type="match status" value="1"/>
</dbReference>
<dbReference type="InterPro" id="IPR050518">
    <property type="entry name" value="Rpo3/RPB3_RNA_Pol_subunit"/>
</dbReference>
<dbReference type="GO" id="GO:0046983">
    <property type="term" value="F:protein dimerization activity"/>
    <property type="evidence" value="ECO:0007669"/>
    <property type="project" value="InterPro"/>
</dbReference>
<dbReference type="PANTHER" id="PTHR11800:SF13">
    <property type="entry name" value="DNA-DIRECTED RNA POLYMERASES I AND III SUBUNIT RPAC1"/>
    <property type="match status" value="1"/>
</dbReference>
<evidence type="ECO:0000256" key="2">
    <source>
        <dbReference type="ARBA" id="ARBA00023163"/>
    </source>
</evidence>
<dbReference type="GO" id="GO:0005736">
    <property type="term" value="C:RNA polymerase I complex"/>
    <property type="evidence" value="ECO:0007669"/>
    <property type="project" value="TreeGrafter"/>
</dbReference>
<proteinExistence type="inferred from homology"/>
<dbReference type="GO" id="GO:0005666">
    <property type="term" value="C:RNA polymerase III complex"/>
    <property type="evidence" value="ECO:0007669"/>
    <property type="project" value="TreeGrafter"/>
</dbReference>
<evidence type="ECO:0000256" key="3">
    <source>
        <dbReference type="ARBA" id="ARBA00025804"/>
    </source>
</evidence>
<dbReference type="InterPro" id="IPR036603">
    <property type="entry name" value="RBP11-like"/>
</dbReference>
<accession>A0A3B0N6T5</accession>
<dbReference type="InterPro" id="IPR036643">
    <property type="entry name" value="RNApol_insert_sf"/>
</dbReference>
<dbReference type="EMBL" id="UIVT01000002">
    <property type="protein sequence ID" value="SVP90696.1"/>
    <property type="molecule type" value="Genomic_DNA"/>
</dbReference>
<evidence type="ECO:0000313" key="5">
    <source>
        <dbReference type="EMBL" id="SVP90696.1"/>
    </source>
</evidence>
<organism evidence="5">
    <name type="scientific">Theileria annulata</name>
    <dbReference type="NCBI Taxonomy" id="5874"/>
    <lineage>
        <taxon>Eukaryota</taxon>
        <taxon>Sar</taxon>
        <taxon>Alveolata</taxon>
        <taxon>Apicomplexa</taxon>
        <taxon>Aconoidasida</taxon>
        <taxon>Piroplasmida</taxon>
        <taxon>Theileriidae</taxon>
        <taxon>Theileria</taxon>
    </lineage>
</organism>
<dbReference type="GO" id="GO:0006351">
    <property type="term" value="P:DNA-templated transcription"/>
    <property type="evidence" value="ECO:0007669"/>
    <property type="project" value="InterPro"/>
</dbReference>
<name>A0A3B0N6T5_THEAN</name>
<keyword evidence="1 5" id="KW-0240">DNA-directed RNA polymerase</keyword>
<dbReference type="Gene3D" id="2.170.120.12">
    <property type="entry name" value="DNA-directed RNA polymerase, insert domain"/>
    <property type="match status" value="1"/>
</dbReference>
<gene>
    <name evidence="5" type="ORF">TAT_000140700</name>
    <name evidence="6" type="ORF">TAV_000140700</name>
</gene>
<dbReference type="InterPro" id="IPR033901">
    <property type="entry name" value="RNAPI/III_AC40"/>
</dbReference>
<dbReference type="InterPro" id="IPR011262">
    <property type="entry name" value="DNA-dir_RNA_pol_insert"/>
</dbReference>
<comment type="similarity">
    <text evidence="3">Belongs to the archaeal Rpo3/eukaryotic RPB3 RNA polymerase subunit family.</text>
</comment>
<dbReference type="HAMAP" id="MF_00320">
    <property type="entry name" value="RNApol_arch_Rpo3"/>
    <property type="match status" value="1"/>
</dbReference>
<dbReference type="SUPFAM" id="SSF56553">
    <property type="entry name" value="Insert subdomain of RNA polymerase alpha subunit"/>
    <property type="match status" value="1"/>
</dbReference>
<keyword evidence="2" id="KW-0804">Transcription</keyword>
<dbReference type="SUPFAM" id="SSF55257">
    <property type="entry name" value="RBP11-like subunits of RNA polymerase"/>
    <property type="match status" value="1"/>
</dbReference>
<dbReference type="EMBL" id="UIVS01000002">
    <property type="protein sequence ID" value="SVP91218.1"/>
    <property type="molecule type" value="Genomic_DNA"/>
</dbReference>
<dbReference type="PANTHER" id="PTHR11800">
    <property type="entry name" value="DNA-DIRECTED RNA POLYMERASE"/>
    <property type="match status" value="1"/>
</dbReference>
<dbReference type="VEuPathDB" id="PiroplasmaDB:TA14965"/>
<dbReference type="AlphaFoldDB" id="A0A3B0N6T5"/>
<dbReference type="CDD" id="cd07032">
    <property type="entry name" value="RNAP_I_II_AC40"/>
    <property type="match status" value="1"/>
</dbReference>
<dbReference type="InterPro" id="IPR022842">
    <property type="entry name" value="RNAP_Rpo3/Rpb3/RPAC1"/>
</dbReference>
<dbReference type="NCBIfam" id="NF001988">
    <property type="entry name" value="PRK00783.1"/>
    <property type="match status" value="1"/>
</dbReference>
<dbReference type="Pfam" id="PF01193">
    <property type="entry name" value="RNA_pol_L"/>
    <property type="match status" value="1"/>
</dbReference>
<feature type="domain" description="DNA-directed RNA polymerase RpoA/D/Rpb3-type" evidence="4">
    <location>
        <begin position="44"/>
        <end position="330"/>
    </location>
</feature>
<evidence type="ECO:0000259" key="4">
    <source>
        <dbReference type="SMART" id="SM00662"/>
    </source>
</evidence>
<protein>
    <submittedName>
        <fullName evidence="5">DNA-directed RNA polymerases I and III, 40 kDa polypeptide, putative</fullName>
    </submittedName>
</protein>
<dbReference type="GO" id="GO:0003899">
    <property type="term" value="F:DNA-directed RNA polymerase activity"/>
    <property type="evidence" value="ECO:0007669"/>
    <property type="project" value="InterPro"/>
</dbReference>
<dbReference type="InterPro" id="IPR011263">
    <property type="entry name" value="DNA-dir_RNA_pol_RpoA/D/Rpb3"/>
</dbReference>